<feature type="transmembrane region" description="Helical" evidence="1">
    <location>
        <begin position="178"/>
        <end position="199"/>
    </location>
</feature>
<organism evidence="2 3">
    <name type="scientific">Phytophthora oleae</name>
    <dbReference type="NCBI Taxonomy" id="2107226"/>
    <lineage>
        <taxon>Eukaryota</taxon>
        <taxon>Sar</taxon>
        <taxon>Stramenopiles</taxon>
        <taxon>Oomycota</taxon>
        <taxon>Peronosporomycetes</taxon>
        <taxon>Peronosporales</taxon>
        <taxon>Peronosporaceae</taxon>
        <taxon>Phytophthora</taxon>
    </lineage>
</organism>
<reference evidence="2 3" key="1">
    <citation type="submission" date="2024-09" db="EMBL/GenBank/DDBJ databases">
        <title>Genome sequencing and assembly of Phytophthora oleae, isolate VK10A, causative agent of rot of olive drupes.</title>
        <authorList>
            <person name="Conti Taguali S."/>
            <person name="Riolo M."/>
            <person name="La Spada F."/>
            <person name="Cacciola S.O."/>
            <person name="Dionisio G."/>
        </authorList>
    </citation>
    <scope>NUCLEOTIDE SEQUENCE [LARGE SCALE GENOMIC DNA]</scope>
    <source>
        <strain evidence="2 3">VK10A</strain>
    </source>
</reference>
<feature type="transmembrane region" description="Helical" evidence="1">
    <location>
        <begin position="37"/>
        <end position="55"/>
    </location>
</feature>
<dbReference type="EMBL" id="JBIMZQ010000009">
    <property type="protein sequence ID" value="KAL3669191.1"/>
    <property type="molecule type" value="Genomic_DNA"/>
</dbReference>
<sequence>MPNITEATCDFGLAQTAAGCVRTLASYDPSAYRNYQIVYFVVGSVCLVASGVMYIKSIKHDGSPLQHANFPFCMYASATVLVRGIDPGGYAHIIPLPIFGLLSDTCTASLHSVYILALGYWATIIQQGAAITESLAHLRILERTAIIVVWVFYSVNDLVLLAFKGFQPNRLAYEELMGSAGLLGIISVSFLLYGLRVLGRLHEYERIKKLEIPTVLERTMENHSFTMALSDDEDGVPVITEPRYVARRPQNSHAAKIRKILIVAEAVSLVVIAGQMYMAVSRASETPVELSCANGMLCGVRVGDSLGVPYDTEEEVGPQPRL</sequence>
<name>A0ABD3FU42_9STRA</name>
<feature type="transmembrane region" description="Helical" evidence="1">
    <location>
        <begin position="145"/>
        <end position="166"/>
    </location>
</feature>
<proteinExistence type="predicted"/>
<feature type="transmembrane region" description="Helical" evidence="1">
    <location>
        <begin position="260"/>
        <end position="280"/>
    </location>
</feature>
<dbReference type="AlphaFoldDB" id="A0ABD3FU42"/>
<evidence type="ECO:0000313" key="3">
    <source>
        <dbReference type="Proteomes" id="UP001632037"/>
    </source>
</evidence>
<keyword evidence="1" id="KW-0472">Membrane</keyword>
<dbReference type="Proteomes" id="UP001632037">
    <property type="component" value="Unassembled WGS sequence"/>
</dbReference>
<evidence type="ECO:0008006" key="4">
    <source>
        <dbReference type="Google" id="ProtNLM"/>
    </source>
</evidence>
<accession>A0ABD3FU42</accession>
<evidence type="ECO:0000313" key="2">
    <source>
        <dbReference type="EMBL" id="KAL3669191.1"/>
    </source>
</evidence>
<keyword evidence="1" id="KW-0812">Transmembrane</keyword>
<keyword evidence="3" id="KW-1185">Reference proteome</keyword>
<keyword evidence="1" id="KW-1133">Transmembrane helix</keyword>
<gene>
    <name evidence="2" type="ORF">V7S43_005575</name>
</gene>
<evidence type="ECO:0000256" key="1">
    <source>
        <dbReference type="SAM" id="Phobius"/>
    </source>
</evidence>
<protein>
    <recommendedName>
        <fullName evidence="4">THH1/TOM1/TOM3 domain-containing protein</fullName>
    </recommendedName>
</protein>
<comment type="caution">
    <text evidence="2">The sequence shown here is derived from an EMBL/GenBank/DDBJ whole genome shotgun (WGS) entry which is preliminary data.</text>
</comment>